<dbReference type="AlphaFoldDB" id="A0A5B8V8E5"/>
<evidence type="ECO:0000313" key="5">
    <source>
        <dbReference type="EMBL" id="QEC67183.1"/>
    </source>
</evidence>
<dbReference type="PANTHER" id="PTHR43280">
    <property type="entry name" value="ARAC-FAMILY TRANSCRIPTIONAL REGULATOR"/>
    <property type="match status" value="1"/>
</dbReference>
<dbReference type="Pfam" id="PF14026">
    <property type="entry name" value="SCO4226-like"/>
    <property type="match status" value="1"/>
</dbReference>
<feature type="domain" description="HTH araC/xylS-type" evidence="4">
    <location>
        <begin position="265"/>
        <end position="364"/>
    </location>
</feature>
<reference evidence="5 6" key="1">
    <citation type="journal article" date="2016" name="Int. J. Syst. Evol. Microbiol.">
        <title>Panacibacter ginsenosidivorans gen. nov., sp. nov., with ginsenoside converting activity isolated from soil of a ginseng field.</title>
        <authorList>
            <person name="Siddiqi M.Z."/>
            <person name="Muhammad Shafi S."/>
            <person name="Choi K.D."/>
            <person name="Im W.T."/>
        </authorList>
    </citation>
    <scope>NUCLEOTIDE SEQUENCE [LARGE SCALE GENOMIC DNA]</scope>
    <source>
        <strain evidence="5 6">Gsoil1550</strain>
    </source>
</reference>
<dbReference type="GO" id="GO:0003700">
    <property type="term" value="F:DNA-binding transcription factor activity"/>
    <property type="evidence" value="ECO:0007669"/>
    <property type="project" value="InterPro"/>
</dbReference>
<dbReference type="InterPro" id="IPR029787">
    <property type="entry name" value="Nucleotide_cyclase"/>
</dbReference>
<evidence type="ECO:0000256" key="2">
    <source>
        <dbReference type="ARBA" id="ARBA00023125"/>
    </source>
</evidence>
<evidence type="ECO:0000256" key="1">
    <source>
        <dbReference type="ARBA" id="ARBA00023015"/>
    </source>
</evidence>
<dbReference type="InterPro" id="IPR025336">
    <property type="entry name" value="SCO4226-like"/>
</dbReference>
<dbReference type="PROSITE" id="PS01124">
    <property type="entry name" value="HTH_ARAC_FAMILY_2"/>
    <property type="match status" value="1"/>
</dbReference>
<name>A0A5B8V8E5_9BACT</name>
<evidence type="ECO:0000256" key="3">
    <source>
        <dbReference type="ARBA" id="ARBA00023163"/>
    </source>
</evidence>
<dbReference type="GO" id="GO:0043565">
    <property type="term" value="F:sequence-specific DNA binding"/>
    <property type="evidence" value="ECO:0007669"/>
    <property type="project" value="InterPro"/>
</dbReference>
<dbReference type="InterPro" id="IPR018062">
    <property type="entry name" value="HTH_AraC-typ_CS"/>
</dbReference>
<evidence type="ECO:0000313" key="6">
    <source>
        <dbReference type="Proteomes" id="UP000321533"/>
    </source>
</evidence>
<dbReference type="SUPFAM" id="SSF55073">
    <property type="entry name" value="Nucleotide cyclase"/>
    <property type="match status" value="1"/>
</dbReference>
<keyword evidence="3" id="KW-0804">Transcription</keyword>
<keyword evidence="2" id="KW-0238">DNA-binding</keyword>
<dbReference type="Gene3D" id="3.30.70.1230">
    <property type="entry name" value="Nucleotide cyclase"/>
    <property type="match status" value="1"/>
</dbReference>
<dbReference type="InterPro" id="IPR018060">
    <property type="entry name" value="HTH_AraC"/>
</dbReference>
<dbReference type="EMBL" id="CP042435">
    <property type="protein sequence ID" value="QEC67183.1"/>
    <property type="molecule type" value="Genomic_DNA"/>
</dbReference>
<dbReference type="PRINTS" id="PR00032">
    <property type="entry name" value="HTHARAC"/>
</dbReference>
<accession>A0A5B8V8E5</accession>
<organism evidence="5 6">
    <name type="scientific">Panacibacter ginsenosidivorans</name>
    <dbReference type="NCBI Taxonomy" id="1813871"/>
    <lineage>
        <taxon>Bacteria</taxon>
        <taxon>Pseudomonadati</taxon>
        <taxon>Bacteroidota</taxon>
        <taxon>Chitinophagia</taxon>
        <taxon>Chitinophagales</taxon>
        <taxon>Chitinophagaceae</taxon>
        <taxon>Panacibacter</taxon>
    </lineage>
</organism>
<keyword evidence="6" id="KW-1185">Reference proteome</keyword>
<gene>
    <name evidence="5" type="ORF">FRZ67_07700</name>
</gene>
<dbReference type="InterPro" id="IPR009057">
    <property type="entry name" value="Homeodomain-like_sf"/>
</dbReference>
<dbReference type="PANTHER" id="PTHR43280:SF2">
    <property type="entry name" value="HTH-TYPE TRANSCRIPTIONAL REGULATOR EXSA"/>
    <property type="match status" value="1"/>
</dbReference>
<proteinExistence type="predicted"/>
<dbReference type="InterPro" id="IPR020449">
    <property type="entry name" value="Tscrpt_reg_AraC-type_HTH"/>
</dbReference>
<sequence length="367" mass="41779">MPIYMDFHKIANVTIDDVKKAHMADEAIQDKYGVKYHQFWVNQENGSVFCLVEGPDKETCERVHQMAHGNLACALTEVEIGFYEKLMGKEHTVDNGHVKNNDGSEDLGYRNILIASVYGKTRAYGLTDLSQLQRPDWARKIIMQNIPAFNGRELGWEKDDSLIGVFHNATHAIQCALQIQQELIHFEQKQPEIIFKIGISASQPVTQNGDFFKEAIKLAHRLSVTVQDNQILISSLVKKLCRNEELLTKKSSLKFLNEKEEEFVSTLISIAEAKLADQQFDLNRLSNEVCVSRPQLYRKVMSLTGRSPIDFIRDLRMDKALTLLKQKRSNIAEIAYESGFNSSSYFTKCFAEKFGCTPSLFIKTDIA</sequence>
<protein>
    <submittedName>
        <fullName evidence="5">DUF4242 domain-containing protein</fullName>
    </submittedName>
</protein>
<dbReference type="InterPro" id="IPR042557">
    <property type="entry name" value="SCO4226"/>
</dbReference>
<dbReference type="RefSeq" id="WP_147188991.1">
    <property type="nucleotide sequence ID" value="NZ_CP042435.1"/>
</dbReference>
<dbReference type="SMART" id="SM00342">
    <property type="entry name" value="HTH_ARAC"/>
    <property type="match status" value="1"/>
</dbReference>
<dbReference type="Proteomes" id="UP000321533">
    <property type="component" value="Chromosome"/>
</dbReference>
<dbReference type="SUPFAM" id="SSF46689">
    <property type="entry name" value="Homeodomain-like"/>
    <property type="match status" value="1"/>
</dbReference>
<keyword evidence="1" id="KW-0805">Transcription regulation</keyword>
<dbReference type="Pfam" id="PF12833">
    <property type="entry name" value="HTH_18"/>
    <property type="match status" value="1"/>
</dbReference>
<evidence type="ECO:0000259" key="4">
    <source>
        <dbReference type="PROSITE" id="PS01124"/>
    </source>
</evidence>
<dbReference type="Gene3D" id="1.10.10.60">
    <property type="entry name" value="Homeodomain-like"/>
    <property type="match status" value="1"/>
</dbReference>
<dbReference type="KEGG" id="pgin:FRZ67_07700"/>
<dbReference type="OrthoDB" id="135231at2"/>
<dbReference type="Gene3D" id="3.30.70.3090">
    <property type="entry name" value="ORF SCO4226, nickel-binding ferredoxin-like monomer"/>
    <property type="match status" value="1"/>
</dbReference>
<dbReference type="PROSITE" id="PS00041">
    <property type="entry name" value="HTH_ARAC_FAMILY_1"/>
    <property type="match status" value="1"/>
</dbReference>